<dbReference type="Gene3D" id="1.20.1740.10">
    <property type="entry name" value="Amino acid/polyamine transporter I"/>
    <property type="match status" value="1"/>
</dbReference>
<reference evidence="2 3" key="2">
    <citation type="submission" date="2015-01" db="EMBL/GenBank/DDBJ databases">
        <authorList>
            <consortium name="NBRP consortium"/>
            <person name="Sawabe T."/>
            <person name="Meirelles P."/>
            <person name="Feng G."/>
            <person name="Sayaka M."/>
            <person name="Hattori M."/>
            <person name="Ohkuma M."/>
        </authorList>
    </citation>
    <scope>NUCLEOTIDE SEQUENCE [LARGE SCALE GENOMIC DNA]</scope>
    <source>
        <strain evidence="3">JCM 19241</strain>
    </source>
</reference>
<reference evidence="2 3" key="1">
    <citation type="submission" date="2015-01" db="EMBL/GenBank/DDBJ databases">
        <title>Vibrio sp. C94 JCM 19241 whole genome shotgun sequence.</title>
        <authorList>
            <person name="Sawabe T."/>
            <person name="Meirelles P."/>
            <person name="Feng G."/>
            <person name="Sayaka M."/>
            <person name="Hattori M."/>
            <person name="Ohkuma M."/>
        </authorList>
    </citation>
    <scope>NUCLEOTIDE SEQUENCE [LARGE SCALE GENOMIC DNA]</scope>
    <source>
        <strain evidence="3">JCM 19241</strain>
    </source>
</reference>
<evidence type="ECO:0000313" key="2">
    <source>
        <dbReference type="EMBL" id="GAM74020.1"/>
    </source>
</evidence>
<accession>A0A0B8Q371</accession>
<organism evidence="2 3">
    <name type="scientific">Vibrio ishigakensis</name>
    <dbReference type="NCBI Taxonomy" id="1481914"/>
    <lineage>
        <taxon>Bacteria</taxon>
        <taxon>Pseudomonadati</taxon>
        <taxon>Pseudomonadota</taxon>
        <taxon>Gammaproteobacteria</taxon>
        <taxon>Vibrionales</taxon>
        <taxon>Vibrionaceae</taxon>
        <taxon>Vibrio</taxon>
    </lineage>
</organism>
<comment type="caution">
    <text evidence="2">The sequence shown here is derived from an EMBL/GenBank/DDBJ whole genome shotgun (WGS) entry which is preliminary data.</text>
</comment>
<feature type="transmembrane region" description="Helical" evidence="1">
    <location>
        <begin position="136"/>
        <end position="156"/>
    </location>
</feature>
<keyword evidence="1" id="KW-1133">Transmembrane helix</keyword>
<proteinExistence type="predicted"/>
<dbReference type="STRING" id="1481914.JCM19241_5216"/>
<gene>
    <name evidence="2" type="ORF">JCM19241_5216</name>
</gene>
<feature type="transmembrane region" description="Helical" evidence="1">
    <location>
        <begin position="82"/>
        <end position="100"/>
    </location>
</feature>
<evidence type="ECO:0000256" key="1">
    <source>
        <dbReference type="SAM" id="Phobius"/>
    </source>
</evidence>
<name>A0A0B8Q371_9VIBR</name>
<keyword evidence="1" id="KW-0472">Membrane</keyword>
<sequence>MVLKHNAYGTPELNTTSVPYLANLLFGAKANWIISLMGFLACFATINLYTQSLSRMIWSLAREYKPESSLASLSTRGVPSKATAIVGITLALSCVFGQLSGIDIEIFLTLANGIFVVIYLFAMWSAVRLLESTGKVLAIIAMVLCLIVFVFIGLAWPMR</sequence>
<protein>
    <submittedName>
        <fullName evidence="2">Amino acid transporter</fullName>
    </submittedName>
</protein>
<dbReference type="EMBL" id="BBSC01000002">
    <property type="protein sequence ID" value="GAM74020.1"/>
    <property type="molecule type" value="Genomic_DNA"/>
</dbReference>
<evidence type="ECO:0000313" key="3">
    <source>
        <dbReference type="Proteomes" id="UP000031666"/>
    </source>
</evidence>
<feature type="transmembrane region" description="Helical" evidence="1">
    <location>
        <begin position="30"/>
        <end position="49"/>
    </location>
</feature>
<dbReference type="AlphaFoldDB" id="A0A0B8Q371"/>
<keyword evidence="1" id="KW-0812">Transmembrane</keyword>
<feature type="transmembrane region" description="Helical" evidence="1">
    <location>
        <begin position="106"/>
        <end position="124"/>
    </location>
</feature>
<dbReference type="Proteomes" id="UP000031666">
    <property type="component" value="Unassembled WGS sequence"/>
</dbReference>